<dbReference type="STRING" id="59922.P9303_13081"/>
<dbReference type="EMBL" id="CP000554">
    <property type="protein sequence ID" value="ABM78055.1"/>
    <property type="molecule type" value="Genomic_DNA"/>
</dbReference>
<gene>
    <name evidence="1" type="ordered locus">P9303_13081</name>
</gene>
<reference evidence="1 2" key="1">
    <citation type="journal article" date="2007" name="PLoS Genet.">
        <title>Patterns and implications of gene gain and loss in the evolution of Prochlorococcus.</title>
        <authorList>
            <person name="Kettler G.C."/>
            <person name="Martiny A.C."/>
            <person name="Huang K."/>
            <person name="Zucker J."/>
            <person name="Coleman M.L."/>
            <person name="Rodrigue S."/>
            <person name="Chen F."/>
            <person name="Lapidus A."/>
            <person name="Ferriera S."/>
            <person name="Johnson J."/>
            <person name="Steglich C."/>
            <person name="Church G.M."/>
            <person name="Richardson P."/>
            <person name="Chisholm S.W."/>
        </authorList>
    </citation>
    <scope>NUCLEOTIDE SEQUENCE [LARGE SCALE GENOMIC DNA]</scope>
    <source>
        <strain evidence="1 2">MIT 9303</strain>
    </source>
</reference>
<evidence type="ECO:0000313" key="1">
    <source>
        <dbReference type="EMBL" id="ABM78055.1"/>
    </source>
</evidence>
<accession>A2C995</accession>
<protein>
    <submittedName>
        <fullName evidence="1">Uncharacterized protein</fullName>
    </submittedName>
</protein>
<dbReference type="HOGENOM" id="CLU_3347246_0_0_3"/>
<organism evidence="1 2">
    <name type="scientific">Prochlorococcus marinus (strain MIT 9303)</name>
    <dbReference type="NCBI Taxonomy" id="59922"/>
    <lineage>
        <taxon>Bacteria</taxon>
        <taxon>Bacillati</taxon>
        <taxon>Cyanobacteriota</taxon>
        <taxon>Cyanophyceae</taxon>
        <taxon>Synechococcales</taxon>
        <taxon>Prochlorococcaceae</taxon>
        <taxon>Prochlorococcus</taxon>
    </lineage>
</organism>
<dbReference type="KEGG" id="pmf:P9303_13081"/>
<dbReference type="AlphaFoldDB" id="A2C995"/>
<proteinExistence type="predicted"/>
<dbReference type="Proteomes" id="UP000002274">
    <property type="component" value="Chromosome"/>
</dbReference>
<name>A2C995_PROM3</name>
<evidence type="ECO:0000313" key="2">
    <source>
        <dbReference type="Proteomes" id="UP000002274"/>
    </source>
</evidence>
<sequence length="37" mass="4070">MRFHDWVLVCEGLAQPVVLLVCSEEDFSAKLVGPSPP</sequence>